<evidence type="ECO:0000256" key="5">
    <source>
        <dbReference type="SAM" id="MobiDB-lite"/>
    </source>
</evidence>
<dbReference type="SMART" id="SM00184">
    <property type="entry name" value="RING"/>
    <property type="match status" value="1"/>
</dbReference>
<dbReference type="GO" id="GO:0008270">
    <property type="term" value="F:zinc ion binding"/>
    <property type="evidence" value="ECO:0007669"/>
    <property type="project" value="UniProtKB-KW"/>
</dbReference>
<dbReference type="UniPathway" id="UPA00143"/>
<protein>
    <recommendedName>
        <fullName evidence="7">RING-type domain-containing protein</fullName>
    </recommendedName>
</protein>
<dbReference type="PANTHER" id="PTHR14155">
    <property type="entry name" value="RING FINGER DOMAIN-CONTAINING"/>
    <property type="match status" value="1"/>
</dbReference>
<feature type="compositionally biased region" description="Polar residues" evidence="5">
    <location>
        <begin position="98"/>
        <end position="122"/>
    </location>
</feature>
<keyword evidence="3" id="KW-0862">Zinc</keyword>
<organism evidence="8 9">
    <name type="scientific">Stylonychia lemnae</name>
    <name type="common">Ciliate</name>
    <dbReference type="NCBI Taxonomy" id="5949"/>
    <lineage>
        <taxon>Eukaryota</taxon>
        <taxon>Sar</taxon>
        <taxon>Alveolata</taxon>
        <taxon>Ciliophora</taxon>
        <taxon>Intramacronucleata</taxon>
        <taxon>Spirotrichea</taxon>
        <taxon>Stichotrichia</taxon>
        <taxon>Sporadotrichida</taxon>
        <taxon>Oxytrichidae</taxon>
        <taxon>Stylonychinae</taxon>
        <taxon>Stylonychia</taxon>
    </lineage>
</organism>
<proteinExistence type="predicted"/>
<evidence type="ECO:0000256" key="4">
    <source>
        <dbReference type="PROSITE-ProRule" id="PRU00175"/>
    </source>
</evidence>
<feature type="domain" description="RING-type" evidence="7">
    <location>
        <begin position="228"/>
        <end position="274"/>
    </location>
</feature>
<feature type="transmembrane region" description="Helical" evidence="6">
    <location>
        <begin position="56"/>
        <end position="76"/>
    </location>
</feature>
<dbReference type="InterPro" id="IPR001841">
    <property type="entry name" value="Znf_RING"/>
</dbReference>
<reference evidence="8 9" key="1">
    <citation type="submission" date="2014-06" db="EMBL/GenBank/DDBJ databases">
        <authorList>
            <person name="Swart Estienne"/>
        </authorList>
    </citation>
    <scope>NUCLEOTIDE SEQUENCE [LARGE SCALE GENOMIC DNA]</scope>
    <source>
        <strain evidence="8 9">130c</strain>
    </source>
</reference>
<dbReference type="Gene3D" id="3.30.40.10">
    <property type="entry name" value="Zinc/RING finger domain, C3HC4 (zinc finger)"/>
    <property type="match status" value="1"/>
</dbReference>
<name>A0A078B8R1_STYLE</name>
<keyword evidence="6" id="KW-1133">Transmembrane helix</keyword>
<dbReference type="InterPro" id="IPR013083">
    <property type="entry name" value="Znf_RING/FYVE/PHD"/>
</dbReference>
<dbReference type="Proteomes" id="UP000039865">
    <property type="component" value="Unassembled WGS sequence"/>
</dbReference>
<sequence>MTTSFKFLNINQELARHLQVAQTYQQEFNQSTTKVENLGSSAGLPQSGDDSNSHTMLIVVCVLAVNVLFFSLIIAYKCYQRRKSIKQIQVNRTNDNQAQVASSINPPSVGAIQNSNQPNFEANQEDHQPDQPQGRGHQVDEAQHIQQNPESADAEARNLHYNHSGRPLELYQFLNLVHGGSGVVSVPQQQNQGPKNTISAEELKNLIQSTTIKTPYTAEIAQFGETACVICLEDFTTEHNEIRKIKRCGHIFHDKCIKNWLRTHLKEFRCPLCKTDIIEVNFIKKQDSKQDLEHH</sequence>
<evidence type="ECO:0000256" key="1">
    <source>
        <dbReference type="ARBA" id="ARBA00022723"/>
    </source>
</evidence>
<dbReference type="InParanoid" id="A0A078B8R1"/>
<dbReference type="PROSITE" id="PS50089">
    <property type="entry name" value="ZF_RING_2"/>
    <property type="match status" value="1"/>
</dbReference>
<dbReference type="Pfam" id="PF13639">
    <property type="entry name" value="zf-RING_2"/>
    <property type="match status" value="1"/>
</dbReference>
<evidence type="ECO:0000256" key="2">
    <source>
        <dbReference type="ARBA" id="ARBA00022771"/>
    </source>
</evidence>
<dbReference type="PANTHER" id="PTHR14155:SF610">
    <property type="entry name" value="OS01G0755700 PROTEIN"/>
    <property type="match status" value="1"/>
</dbReference>
<dbReference type="SUPFAM" id="SSF57850">
    <property type="entry name" value="RING/U-box"/>
    <property type="match status" value="1"/>
</dbReference>
<accession>A0A078B8R1</accession>
<dbReference type="InterPro" id="IPR053238">
    <property type="entry name" value="RING-H2_zinc_finger"/>
</dbReference>
<keyword evidence="2 4" id="KW-0863">Zinc-finger</keyword>
<keyword evidence="6" id="KW-0812">Transmembrane</keyword>
<feature type="region of interest" description="Disordered" evidence="5">
    <location>
        <begin position="98"/>
        <end position="153"/>
    </location>
</feature>
<dbReference type="OrthoDB" id="289886at2759"/>
<evidence type="ECO:0000313" key="8">
    <source>
        <dbReference type="EMBL" id="CDW90611.1"/>
    </source>
</evidence>
<evidence type="ECO:0000256" key="6">
    <source>
        <dbReference type="SAM" id="Phobius"/>
    </source>
</evidence>
<keyword evidence="9" id="KW-1185">Reference proteome</keyword>
<keyword evidence="1" id="KW-0479">Metal-binding</keyword>
<evidence type="ECO:0000313" key="9">
    <source>
        <dbReference type="Proteomes" id="UP000039865"/>
    </source>
</evidence>
<evidence type="ECO:0000256" key="3">
    <source>
        <dbReference type="ARBA" id="ARBA00022833"/>
    </source>
</evidence>
<dbReference type="EMBL" id="CCKQ01018633">
    <property type="protein sequence ID" value="CDW90611.1"/>
    <property type="molecule type" value="Genomic_DNA"/>
</dbReference>
<evidence type="ECO:0000259" key="7">
    <source>
        <dbReference type="PROSITE" id="PS50089"/>
    </source>
</evidence>
<dbReference type="GO" id="GO:0016567">
    <property type="term" value="P:protein ubiquitination"/>
    <property type="evidence" value="ECO:0007669"/>
    <property type="project" value="UniProtKB-UniPathway"/>
</dbReference>
<keyword evidence="6" id="KW-0472">Membrane</keyword>
<gene>
    <name evidence="8" type="primary">Contig6236.g6670</name>
    <name evidence="8" type="ORF">STYLEM_19756</name>
</gene>
<dbReference type="AlphaFoldDB" id="A0A078B8R1"/>